<sequence>MMALLCTCAVAQRSPIISILPSLSGHAVTSSIAVHLSLIRVAASPGVFEAPCYAASLHPLILDEVAHPDRSIYCLVCVSSMASAGGVHLRRRRYVD</sequence>
<proteinExistence type="predicted"/>
<evidence type="ECO:0000313" key="2">
    <source>
        <dbReference type="Proteomes" id="UP000250043"/>
    </source>
</evidence>
<name>A0A8E2AMN8_9APHY</name>
<dbReference type="Proteomes" id="UP000250043">
    <property type="component" value="Unassembled WGS sequence"/>
</dbReference>
<keyword evidence="2" id="KW-1185">Reference proteome</keyword>
<organism evidence="1 2">
    <name type="scientific">Obba rivulosa</name>
    <dbReference type="NCBI Taxonomy" id="1052685"/>
    <lineage>
        <taxon>Eukaryota</taxon>
        <taxon>Fungi</taxon>
        <taxon>Dikarya</taxon>
        <taxon>Basidiomycota</taxon>
        <taxon>Agaricomycotina</taxon>
        <taxon>Agaricomycetes</taxon>
        <taxon>Polyporales</taxon>
        <taxon>Gelatoporiaceae</taxon>
        <taxon>Obba</taxon>
    </lineage>
</organism>
<reference evidence="1 2" key="1">
    <citation type="submission" date="2016-07" db="EMBL/GenBank/DDBJ databases">
        <title>Draft genome of the white-rot fungus Obba rivulosa 3A-2.</title>
        <authorList>
            <consortium name="DOE Joint Genome Institute"/>
            <person name="Miettinen O."/>
            <person name="Riley R."/>
            <person name="Acob R."/>
            <person name="Barry K."/>
            <person name="Cullen D."/>
            <person name="De Vries R."/>
            <person name="Hainaut M."/>
            <person name="Hatakka A."/>
            <person name="Henrissat B."/>
            <person name="Hilden K."/>
            <person name="Kuo R."/>
            <person name="Labutti K."/>
            <person name="Lipzen A."/>
            <person name="Makela M.R."/>
            <person name="Sandor L."/>
            <person name="Spatafora J.W."/>
            <person name="Grigoriev I.V."/>
            <person name="Hibbett D.S."/>
        </authorList>
    </citation>
    <scope>NUCLEOTIDE SEQUENCE [LARGE SCALE GENOMIC DNA]</scope>
    <source>
        <strain evidence="1 2">3A-2</strain>
    </source>
</reference>
<evidence type="ECO:0000313" key="1">
    <source>
        <dbReference type="EMBL" id="OCH87498.1"/>
    </source>
</evidence>
<protein>
    <submittedName>
        <fullName evidence="1">Uncharacterized protein</fullName>
    </submittedName>
</protein>
<accession>A0A8E2AMN8</accession>
<dbReference type="EMBL" id="KV722483">
    <property type="protein sequence ID" value="OCH87498.1"/>
    <property type="molecule type" value="Genomic_DNA"/>
</dbReference>
<gene>
    <name evidence="1" type="ORF">OBBRIDRAFT_153670</name>
</gene>
<dbReference type="AlphaFoldDB" id="A0A8E2AMN8"/>